<dbReference type="KEGG" id="bgp:BGL_1c14800"/>
<dbReference type="PANTHER" id="PTHR43436">
    <property type="entry name" value="ARAC-FAMILY TRANSCRIPTIONAL REGULATOR"/>
    <property type="match status" value="1"/>
</dbReference>
<accession>A0A0B6S186</accession>
<gene>
    <name evidence="4" type="ORF">BGL_1c14800</name>
</gene>
<organism evidence="4 5">
    <name type="scientific">Burkholderia plantarii</name>
    <dbReference type="NCBI Taxonomy" id="41899"/>
    <lineage>
        <taxon>Bacteria</taxon>
        <taxon>Pseudomonadati</taxon>
        <taxon>Pseudomonadota</taxon>
        <taxon>Betaproteobacteria</taxon>
        <taxon>Burkholderiales</taxon>
        <taxon>Burkholderiaceae</taxon>
        <taxon>Burkholderia</taxon>
    </lineage>
</organism>
<keyword evidence="1" id="KW-0805">Transcription regulation</keyword>
<evidence type="ECO:0000256" key="2">
    <source>
        <dbReference type="ARBA" id="ARBA00023163"/>
    </source>
</evidence>
<dbReference type="PROSITE" id="PS01124">
    <property type="entry name" value="HTH_ARAC_FAMILY_2"/>
    <property type="match status" value="1"/>
</dbReference>
<dbReference type="InterPro" id="IPR009057">
    <property type="entry name" value="Homeodomain-like_sf"/>
</dbReference>
<reference evidence="5" key="1">
    <citation type="submission" date="2011-03" db="EMBL/GenBank/DDBJ databases">
        <authorList>
            <person name="Voget S."/>
            <person name="Streit W.R."/>
            <person name="Jaeger K.E."/>
            <person name="Daniel R."/>
        </authorList>
    </citation>
    <scope>NUCLEOTIDE SEQUENCE [LARGE SCALE GENOMIC DNA]</scope>
    <source>
        <strain evidence="5">PG1</strain>
    </source>
</reference>
<dbReference type="InterPro" id="IPR009594">
    <property type="entry name" value="Tscrpt_reg_HTH_AraC_N"/>
</dbReference>
<dbReference type="Gene3D" id="1.10.10.60">
    <property type="entry name" value="Homeodomain-like"/>
    <property type="match status" value="1"/>
</dbReference>
<evidence type="ECO:0000256" key="1">
    <source>
        <dbReference type="ARBA" id="ARBA00023015"/>
    </source>
</evidence>
<evidence type="ECO:0000313" key="4">
    <source>
        <dbReference type="EMBL" id="AJK45996.1"/>
    </source>
</evidence>
<reference evidence="4 5" key="2">
    <citation type="journal article" date="2016" name="Appl. Microbiol. Biotechnol.">
        <title>Mutations improving production and secretion of extracellular lipase by Burkholderia glumae PG1.</title>
        <authorList>
            <person name="Knapp A."/>
            <person name="Voget S."/>
            <person name="Gao R."/>
            <person name="Zaburannyi N."/>
            <person name="Krysciak D."/>
            <person name="Breuer M."/>
            <person name="Hauer B."/>
            <person name="Streit W.R."/>
            <person name="Muller R."/>
            <person name="Daniel R."/>
            <person name="Jaeger K.E."/>
        </authorList>
    </citation>
    <scope>NUCLEOTIDE SEQUENCE [LARGE SCALE GENOMIC DNA]</scope>
    <source>
        <strain evidence="4 5">PG1</strain>
    </source>
</reference>
<dbReference type="PANTHER" id="PTHR43436:SF1">
    <property type="entry name" value="TRANSCRIPTIONAL REGULATORY PROTEIN"/>
    <property type="match status" value="1"/>
</dbReference>
<keyword evidence="5" id="KW-1185">Reference proteome</keyword>
<dbReference type="SUPFAM" id="SSF46689">
    <property type="entry name" value="Homeodomain-like"/>
    <property type="match status" value="2"/>
</dbReference>
<proteinExistence type="predicted"/>
<protein>
    <submittedName>
        <fullName evidence="4">Transcriptional regulator, AraC family</fullName>
    </submittedName>
</protein>
<dbReference type="HOGENOM" id="CLU_000445_100_0_4"/>
<dbReference type="GO" id="GO:0003700">
    <property type="term" value="F:DNA-binding transcription factor activity"/>
    <property type="evidence" value="ECO:0007669"/>
    <property type="project" value="InterPro"/>
</dbReference>
<dbReference type="SMART" id="SM00342">
    <property type="entry name" value="HTH_ARAC"/>
    <property type="match status" value="1"/>
</dbReference>
<dbReference type="InterPro" id="IPR018060">
    <property type="entry name" value="HTH_AraC"/>
</dbReference>
<dbReference type="Proteomes" id="UP000031838">
    <property type="component" value="Chromosome 1"/>
</dbReference>
<dbReference type="Pfam" id="PF06719">
    <property type="entry name" value="AraC_N"/>
    <property type="match status" value="1"/>
</dbReference>
<dbReference type="AlphaFoldDB" id="A0A0B6S186"/>
<sequence length="367" mass="40212">MTGGPRGPLCFVLHPRDRPPRCPHGADDRTTHDISDRARACPILFAPRSGPRIIAGMTPETSRQRIDRLRREIEAGILAHPRPDPRGLTEVDGLAIGCLTEPIPPRAYLYEPGMCVSVSGVKHLLVDGKPFSYDPDHFLLTSFGLPAIVEVPGASRRRPYTGLQIRLDLDAAREVLAETGATLAGVAPAAPGFAVAPLSAELLDALARMVALLRRPHDAAVLGRLLHREILYLLLTGPAGPSLRQIIQTDSPAPRVTRALAWLRTHYREPCNVAHLAALCGMGVSTLHRHFQRLTTMSPIQYQKQLRLHEARRLMINDGVDAASAAFQVGYESATQFSREYRRLFGDAPKRDVSTIREHGVAAEPVV</sequence>
<dbReference type="Pfam" id="PF12833">
    <property type="entry name" value="HTH_18"/>
    <property type="match status" value="1"/>
</dbReference>
<dbReference type="GO" id="GO:0043565">
    <property type="term" value="F:sequence-specific DNA binding"/>
    <property type="evidence" value="ECO:0007669"/>
    <property type="project" value="InterPro"/>
</dbReference>
<evidence type="ECO:0000259" key="3">
    <source>
        <dbReference type="PROSITE" id="PS01124"/>
    </source>
</evidence>
<name>A0A0B6S186_BURPL</name>
<keyword evidence="2" id="KW-0804">Transcription</keyword>
<feature type="domain" description="HTH araC/xylS-type" evidence="3">
    <location>
        <begin position="257"/>
        <end position="355"/>
    </location>
</feature>
<evidence type="ECO:0000313" key="5">
    <source>
        <dbReference type="Proteomes" id="UP000031838"/>
    </source>
</evidence>
<dbReference type="EMBL" id="CP002580">
    <property type="protein sequence ID" value="AJK45996.1"/>
    <property type="molecule type" value="Genomic_DNA"/>
</dbReference>